<name>A0A0L0FTD2_9EUKA</name>
<dbReference type="EMBL" id="KQ242219">
    <property type="protein sequence ID" value="KNC79944.1"/>
    <property type="molecule type" value="Genomic_DNA"/>
</dbReference>
<feature type="compositionally biased region" description="Polar residues" evidence="1">
    <location>
        <begin position="1703"/>
        <end position="1713"/>
    </location>
</feature>
<protein>
    <submittedName>
        <fullName evidence="2">Uncharacterized protein</fullName>
    </submittedName>
</protein>
<feature type="region of interest" description="Disordered" evidence="1">
    <location>
        <begin position="1417"/>
        <end position="1444"/>
    </location>
</feature>
<feature type="region of interest" description="Disordered" evidence="1">
    <location>
        <begin position="1614"/>
        <end position="1726"/>
    </location>
</feature>
<feature type="compositionally biased region" description="Basic and acidic residues" evidence="1">
    <location>
        <begin position="1418"/>
        <end position="1434"/>
    </location>
</feature>
<evidence type="ECO:0000313" key="3">
    <source>
        <dbReference type="Proteomes" id="UP000054560"/>
    </source>
</evidence>
<gene>
    <name evidence="2" type="ORF">SARC_07680</name>
</gene>
<evidence type="ECO:0000313" key="2">
    <source>
        <dbReference type="EMBL" id="KNC79944.1"/>
    </source>
</evidence>
<reference evidence="2 3" key="1">
    <citation type="submission" date="2011-02" db="EMBL/GenBank/DDBJ databases">
        <title>The Genome Sequence of Sphaeroforma arctica JP610.</title>
        <authorList>
            <consortium name="The Broad Institute Genome Sequencing Platform"/>
            <person name="Russ C."/>
            <person name="Cuomo C."/>
            <person name="Young S.K."/>
            <person name="Zeng Q."/>
            <person name="Gargeya S."/>
            <person name="Alvarado L."/>
            <person name="Berlin A."/>
            <person name="Chapman S.B."/>
            <person name="Chen Z."/>
            <person name="Freedman E."/>
            <person name="Gellesch M."/>
            <person name="Goldberg J."/>
            <person name="Griggs A."/>
            <person name="Gujja S."/>
            <person name="Heilman E."/>
            <person name="Heiman D."/>
            <person name="Howarth C."/>
            <person name="Mehta T."/>
            <person name="Neiman D."/>
            <person name="Pearson M."/>
            <person name="Roberts A."/>
            <person name="Saif S."/>
            <person name="Shea T."/>
            <person name="Shenoy N."/>
            <person name="Sisk P."/>
            <person name="Stolte C."/>
            <person name="Sykes S."/>
            <person name="White J."/>
            <person name="Yandava C."/>
            <person name="Burger G."/>
            <person name="Gray M.W."/>
            <person name="Holland P.W.H."/>
            <person name="King N."/>
            <person name="Lang F.B.F."/>
            <person name="Roger A.J."/>
            <person name="Ruiz-Trillo I."/>
            <person name="Haas B."/>
            <person name="Nusbaum C."/>
            <person name="Birren B."/>
        </authorList>
    </citation>
    <scope>NUCLEOTIDE SEQUENCE [LARGE SCALE GENOMIC DNA]</scope>
    <source>
        <strain evidence="2 3">JP610</strain>
    </source>
</reference>
<feature type="region of interest" description="Disordered" evidence="1">
    <location>
        <begin position="1157"/>
        <end position="1184"/>
    </location>
</feature>
<dbReference type="RefSeq" id="XP_014153846.1">
    <property type="nucleotide sequence ID" value="XM_014298371.1"/>
</dbReference>
<evidence type="ECO:0000256" key="1">
    <source>
        <dbReference type="SAM" id="MobiDB-lite"/>
    </source>
</evidence>
<proteinExistence type="predicted"/>
<feature type="compositionally biased region" description="Basic and acidic residues" evidence="1">
    <location>
        <begin position="1157"/>
        <end position="1175"/>
    </location>
</feature>
<feature type="region of interest" description="Disordered" evidence="1">
    <location>
        <begin position="1265"/>
        <end position="1297"/>
    </location>
</feature>
<dbReference type="Proteomes" id="UP000054560">
    <property type="component" value="Unassembled WGS sequence"/>
</dbReference>
<feature type="region of interest" description="Disordered" evidence="1">
    <location>
        <begin position="1543"/>
        <end position="1579"/>
    </location>
</feature>
<accession>A0A0L0FTD2</accession>
<organism evidence="2 3">
    <name type="scientific">Sphaeroforma arctica JP610</name>
    <dbReference type="NCBI Taxonomy" id="667725"/>
    <lineage>
        <taxon>Eukaryota</taxon>
        <taxon>Ichthyosporea</taxon>
        <taxon>Ichthyophonida</taxon>
        <taxon>Sphaeroforma</taxon>
    </lineage>
</organism>
<keyword evidence="3" id="KW-1185">Reference proteome</keyword>
<sequence length="1877" mass="201458">MEKRPADGYGVTEMVSKRKKTYKAATPDWDAPMSFIAVKKDCKYCTGIVGCVVCCVKPMFVLPGRQIDISQFCPSPTMGLRELLTHLRDLHDDHIMHVTHPHQFETLPDKKKLLYMCLNTIPHFFVAEKKQKKGCPQCLLERTGDPKEFPLTAVPSQVSLTMPPNANATPSPNTMVSLYANQYDQAADPYRTQLNYTNTYSASLPGVPSPSTNPSAYQTGDRLTAPLPGSTMGIVNSGSSTNALGPTATGAKGHGLADFVTVMKGCRKCNNEGCASCAIQPMYDLPGRLVDPDEFLPPTLSTRKDFVSHIEGLKHPGVVRIRSVSHYEQLYAKRKLVYGCIRNVDHMFIAERKQKLGCRQCRHLNDTPNNDMDNNQMASEHKPTRDLNYISVKKPCRHCEDECDRCVVQPMFELAGRNLSHVPTIPAHVTTKAAAVAYLDSLEMAGEKCKRIRTVEQFEKLSEKRKVVYGCTADLKHFFIAERKQKKGCTQCTMNREIADLKQRSKNSSQGLGTAEPLMITSGSTSQIHLVIQPGYCTVACGCRFCGVNGCANCTVQPMYLLPGRNADEDMFAPPNLHRDEVVRNLERLIMESTNGVVRIANADQFKALPAKRKVLFGCTTDISHVFIAERKQRSGCTKCKALGLKAKPQVELLPGDGSTMLPTMDELGPTDAPSVGTGMLPAQIPLYGHPQPASYGQLRGAAVRPRVADGMDGVRRCVAALLGSRDTASASGLLLNDYSLTELHTVFNMYSAAHPRSRTFNEVLLKTIRTYSYEELRVFVGWDPPPTVIEQVLRAEKEKRVEREKAAKAGAAPKASDVETNARAGANEPAGDVTELGDVDKNKRVLVGRVGTFEIFGVPAEKDIFDAVIKALEMYHNATATPWFDKRYADFFVRCGLQRLWAQVVAGSKIKKPASKPPATLAGLTEPSEISLNTDINDAAVGESDQSAFVPNATADTAHSSNLSLNMDMEDVSVSANQIVGNTDDANPATNETAGDEIEDANGLAHLIIKQFGTLKQHNNQLTFEFNAQYSAALNSRSNVPSRYNYHTRRPQDTDKGKPDAQAQANPNDPDTGDALNGNTLPSINMCVDEEDTDEKVYTLPTLVQCLYADELSKRVVDAGGLCLWRSETDSGTESGTGGSQDNPVDVSGEIGADIRAQDANDVNADKNTDDKAVESGASKVQHGDACSPLTALLAMHQTRASVSVVFCPDATVGEWAEYAEQTFPAWFEVKTPSTIEELASVSLDTRKQGLILIPYNILEHLEAPKEGPGPGQENDRVGPADAVGAPSSAYVPDSGDDAINQQQSMDIGMGTDSDAAAHGRIAAAEAQSQAESALASLLGKLGEQLDFVVLDRLPSVPAKPEPLKVTVAIEEPMSLSLPEGPVPNTEVSINSTDLVIAPGAEAEYHVSADDALGASEGKKVDEDVQDPQHEHTMPAASEAAPETVAPVENGIHPGESDVNMGGNALNIVENGMDIGENGMTAGEGEMHAGDNGMMTGETGMAFDTRHLDVGVAPFAVLQNGDGSSGESAIHPHGLDVQGTPTVTVEGGMESGEGGTVGQYPHTLPHPNDTDPTGITTSPEIYVNKADSENANGGTVDQPHVEEAHMDVSAHEYNHTSSTDQTDAGEGPLVGQAQEHSQPPAQTMDKPVEDTQSQPQDAPVESLHQPLTAPLEHDPDHTLATSHEPLTAPTDTQPHAPLDAANGTQVEPQPDTQAEPPQSQPPLTLNLPTQLKVVERPSCRRALSVFVGGARDANAQVRVLSMGEVPAKVASVADLIAMVTNTSNENVIVPTASLQAAGGSSAAAGSGKAAAANSIGTSTEEGGMALEECLSLHRLLVERGWGFPLTFGESAAHRQLHIPERPKTDSTAEFLAAFNV</sequence>
<feature type="compositionally biased region" description="Basic and acidic residues" evidence="1">
    <location>
        <begin position="1051"/>
        <end position="1060"/>
    </location>
</feature>
<dbReference type="GeneID" id="25908184"/>
<feature type="region of interest" description="Disordered" evidence="1">
    <location>
        <begin position="1040"/>
        <end position="1079"/>
    </location>
</feature>